<evidence type="ECO:0000313" key="1">
    <source>
        <dbReference type="EMBL" id="QEE25844.1"/>
    </source>
</evidence>
<protein>
    <submittedName>
        <fullName evidence="1">Uncharacterized protein</fullName>
    </submittedName>
</protein>
<gene>
    <name evidence="1" type="ORF">CS053_16025</name>
</gene>
<proteinExistence type="predicted"/>
<sequence>MIRMIHFHAARHQTDAALTRKCLNSTREWHIAAHDYQAATRSPVINPTRFKRRRASTDTRQGRQIIRFSHTYSLIAYVCGSCLCSQRLPSIPVGETSTSRVSISMHGRAPFQK</sequence>
<dbReference type="Proteomes" id="UP000321807">
    <property type="component" value="Chromosome"/>
</dbReference>
<dbReference type="AlphaFoldDB" id="A0A5B9E2R4"/>
<accession>A0A5B9E2R4</accession>
<evidence type="ECO:0000313" key="2">
    <source>
        <dbReference type="Proteomes" id="UP000321807"/>
    </source>
</evidence>
<dbReference type="KEGG" id="rgl:CS053_16025"/>
<reference evidence="1 2" key="1">
    <citation type="submission" date="2019-08" db="EMBL/GenBank/DDBJ databases">
        <title>Complete genome sequence of Rhodanobacter glycinis strain T01E-68 isolated from tomato root.</title>
        <authorList>
            <person name="Weon H.-Y."/>
            <person name="Lee S.A."/>
        </authorList>
    </citation>
    <scope>NUCLEOTIDE SEQUENCE [LARGE SCALE GENOMIC DNA]</scope>
    <source>
        <strain evidence="1 2">T01E-68</strain>
    </source>
</reference>
<dbReference type="RefSeq" id="WP_147628130.1">
    <property type="nucleotide sequence ID" value="NZ_CP042807.1"/>
</dbReference>
<name>A0A5B9E2R4_9GAMM</name>
<dbReference type="EMBL" id="CP042807">
    <property type="protein sequence ID" value="QEE25844.1"/>
    <property type="molecule type" value="Genomic_DNA"/>
</dbReference>
<organism evidence="1 2">
    <name type="scientific">Rhodanobacter glycinis</name>
    <dbReference type="NCBI Taxonomy" id="582702"/>
    <lineage>
        <taxon>Bacteria</taxon>
        <taxon>Pseudomonadati</taxon>
        <taxon>Pseudomonadota</taxon>
        <taxon>Gammaproteobacteria</taxon>
        <taxon>Lysobacterales</taxon>
        <taxon>Rhodanobacteraceae</taxon>
        <taxon>Rhodanobacter</taxon>
    </lineage>
</organism>